<protein>
    <submittedName>
        <fullName evidence="1">WGS project CBMI000000000 data, contig CS3069_c001664</fullName>
    </submittedName>
</protein>
<organism evidence="1">
    <name type="scientific">Fusarium clavum</name>
    <dbReference type="NCBI Taxonomy" id="2594811"/>
    <lineage>
        <taxon>Eukaryota</taxon>
        <taxon>Fungi</taxon>
        <taxon>Dikarya</taxon>
        <taxon>Ascomycota</taxon>
        <taxon>Pezizomycotina</taxon>
        <taxon>Sordariomycetes</taxon>
        <taxon>Hypocreomycetidae</taxon>
        <taxon>Hypocreales</taxon>
        <taxon>Nectriaceae</taxon>
        <taxon>Fusarium</taxon>
        <taxon>Fusarium incarnatum-equiseti species complex</taxon>
    </lineage>
</organism>
<evidence type="ECO:0000313" key="1">
    <source>
        <dbReference type="EMBL" id="CEG04611.1"/>
    </source>
</evidence>
<accession>A0A090N5I9</accession>
<reference evidence="1" key="1">
    <citation type="submission" date="2013-05" db="EMBL/GenBank/DDBJ databases">
        <title>Draft genome sequences of six wheat associated Fusarium spp. isolates.</title>
        <authorList>
            <person name="Moolhuijzen P.M."/>
            <person name="Manners J.M."/>
            <person name="Wilcox S."/>
            <person name="Bellgard M.I."/>
            <person name="Gardiner D.M."/>
        </authorList>
    </citation>
    <scope>NUCLEOTIDE SEQUENCE</scope>
    <source>
        <strain evidence="1">CS3069</strain>
    </source>
</reference>
<dbReference type="EMBL" id="HG318748">
    <property type="protein sequence ID" value="CEG05799.1"/>
    <property type="molecule type" value="Genomic_DNA"/>
</dbReference>
<name>A0A090N5I9_9HYPO</name>
<sequence length="205" mass="22940">MAPPEWLEKFIVRVDATPEDSPEPVLTLQYSTEADHERTVTVAGAPAPAYVIKRKAKLGGVYGDECQVFTTADGGRQVASIDFHTFPPRIEIDILQDAADSRKIKIKTYKSKREYEPSSDLGLLYWKGTGMVAYGKASWELRSDSDLVLQVSVDDTQNNGIINLFKDKLNDRVIEELLVVGMSQIEEYKRMIRLGKRSAAMVVLS</sequence>
<proteinExistence type="predicted"/>
<gene>
    <name evidence="1" type="ORF">BN850_0065220</name>
</gene>
<dbReference type="AlphaFoldDB" id="A0A090N5I9"/>
<dbReference type="EMBL" id="CBMI010001662">
    <property type="protein sequence ID" value="CEG04611.1"/>
    <property type="molecule type" value="Genomic_DNA"/>
</dbReference>